<feature type="compositionally biased region" description="Gly residues" evidence="1">
    <location>
        <begin position="337"/>
        <end position="347"/>
    </location>
</feature>
<protein>
    <submittedName>
        <fullName evidence="3">Uncharacterized protein</fullName>
    </submittedName>
</protein>
<feature type="compositionally biased region" description="Basic residues" evidence="1">
    <location>
        <begin position="371"/>
        <end position="388"/>
    </location>
</feature>
<name>A0A2T7P4E6_POMCA</name>
<feature type="compositionally biased region" description="Pro residues" evidence="1">
    <location>
        <begin position="443"/>
        <end position="456"/>
    </location>
</feature>
<reference evidence="3 4" key="1">
    <citation type="submission" date="2018-04" db="EMBL/GenBank/DDBJ databases">
        <title>The genome of golden apple snail Pomacea canaliculata provides insight into stress tolerance and invasive adaptation.</title>
        <authorList>
            <person name="Liu C."/>
            <person name="Liu B."/>
            <person name="Ren Y."/>
            <person name="Zhang Y."/>
            <person name="Wang H."/>
            <person name="Li S."/>
            <person name="Jiang F."/>
            <person name="Yin L."/>
            <person name="Zhang G."/>
            <person name="Qian W."/>
            <person name="Fan W."/>
        </authorList>
    </citation>
    <scope>NUCLEOTIDE SEQUENCE [LARGE SCALE GENOMIC DNA]</scope>
    <source>
        <strain evidence="3">SZHN2017</strain>
        <tissue evidence="3">Muscle</tissue>
    </source>
</reference>
<feature type="compositionally biased region" description="Low complexity" evidence="1">
    <location>
        <begin position="74"/>
        <end position="83"/>
    </location>
</feature>
<sequence length="703" mass="76839">MDSQKKKSGQLLQPTLGLVQGLMSVLIMAALSFMTHFAEKWKSVGKREDCVVGDNSSEDDNMPSPTRQYRRPRSSSTVTRTPVARQRHCLRRIQQRRTSSSHVICCPTEEEKGDRNRYSHMIFPQTLDKEAVIADCDPKESCQENLCASDIQTSSRHRSHIPAGFTNTPSHAEEQIEDIEPDGTSHLEGLKSDATTKEGCGLPPKKFIDMKAGHKYTQDTDAEGALHRNVTDISLHHSKPDISQDEIDHSLWKVILGISVCQSDPASEAPSFQNSTRDRASVSYTDLENGAVSEGHECVEGQSSKDGGEQQTQSGNFEGGCQDKGQSCQCRNKATGGLRGSASGGDGGGDDDDDRDRKDEKRSMDECLHLTNHRKKKKKKKKSKKAARAVKEGVTEMTSDGAETLHVLSGPVSNTAARSSSKGHGWMVNQVSDGDNAVHHTDVPPPQPPLPPPRPPSACGNGHKSSQSQSEAIPFETTESSSSSFTAGHKSNSQRVNDFETQLLGHGQPQPIAAEDMVTQPFHSDQWQTKVCCSQPPHETGLFKHPQQCEEDLQREQNLDSCCPQPISTQSEQVQLSLLEDALAAQTSTGQLAELKKVSGLHDIFPVEVQLKRPQQCVEDLTLNAAAISSRGHHSDGHTVNHDTGPQQAQSRKAVRSPITIRPNVVVVEKSSHDALLELSGQVVRKLASQKEIPLPEVLDQQL</sequence>
<feature type="region of interest" description="Disordered" evidence="1">
    <location>
        <begin position="151"/>
        <end position="202"/>
    </location>
</feature>
<organism evidence="3 4">
    <name type="scientific">Pomacea canaliculata</name>
    <name type="common">Golden apple snail</name>
    <dbReference type="NCBI Taxonomy" id="400727"/>
    <lineage>
        <taxon>Eukaryota</taxon>
        <taxon>Metazoa</taxon>
        <taxon>Spiralia</taxon>
        <taxon>Lophotrochozoa</taxon>
        <taxon>Mollusca</taxon>
        <taxon>Gastropoda</taxon>
        <taxon>Caenogastropoda</taxon>
        <taxon>Architaenioglossa</taxon>
        <taxon>Ampullarioidea</taxon>
        <taxon>Ampullariidae</taxon>
        <taxon>Pomacea</taxon>
    </lineage>
</organism>
<evidence type="ECO:0000313" key="3">
    <source>
        <dbReference type="EMBL" id="PVD28281.1"/>
    </source>
</evidence>
<feature type="region of interest" description="Disordered" evidence="1">
    <location>
        <begin position="288"/>
        <end position="494"/>
    </location>
</feature>
<evidence type="ECO:0000256" key="1">
    <source>
        <dbReference type="SAM" id="MobiDB-lite"/>
    </source>
</evidence>
<keyword evidence="2" id="KW-1133">Transmembrane helix</keyword>
<feature type="region of interest" description="Disordered" evidence="1">
    <location>
        <begin position="630"/>
        <end position="656"/>
    </location>
</feature>
<evidence type="ECO:0000256" key="2">
    <source>
        <dbReference type="SAM" id="Phobius"/>
    </source>
</evidence>
<proteinExistence type="predicted"/>
<feature type="region of interest" description="Disordered" evidence="1">
    <location>
        <begin position="52"/>
        <end position="84"/>
    </location>
</feature>
<feature type="compositionally biased region" description="Basic and acidic residues" evidence="1">
    <location>
        <begin position="183"/>
        <end position="196"/>
    </location>
</feature>
<gene>
    <name evidence="3" type="ORF">C0Q70_10868</name>
</gene>
<evidence type="ECO:0000313" key="4">
    <source>
        <dbReference type="Proteomes" id="UP000245119"/>
    </source>
</evidence>
<dbReference type="EMBL" id="PZQS01000006">
    <property type="protein sequence ID" value="PVD28281.1"/>
    <property type="molecule type" value="Genomic_DNA"/>
</dbReference>
<comment type="caution">
    <text evidence="3">The sequence shown here is derived from an EMBL/GenBank/DDBJ whole genome shotgun (WGS) entry which is preliminary data.</text>
</comment>
<feature type="transmembrane region" description="Helical" evidence="2">
    <location>
        <begin position="12"/>
        <end position="34"/>
    </location>
</feature>
<feature type="compositionally biased region" description="Polar residues" evidence="1">
    <location>
        <begin position="301"/>
        <end position="316"/>
    </location>
</feature>
<feature type="compositionally biased region" description="Polar residues" evidence="1">
    <location>
        <begin position="411"/>
        <end position="422"/>
    </location>
</feature>
<feature type="compositionally biased region" description="Polar residues" evidence="1">
    <location>
        <begin position="642"/>
        <end position="651"/>
    </location>
</feature>
<accession>A0A2T7P4E6</accession>
<feature type="compositionally biased region" description="Basic and acidic residues" evidence="1">
    <location>
        <begin position="355"/>
        <end position="368"/>
    </location>
</feature>
<keyword evidence="2" id="KW-0472">Membrane</keyword>
<keyword evidence="2" id="KW-0812">Transmembrane</keyword>
<feature type="compositionally biased region" description="Low complexity" evidence="1">
    <location>
        <begin position="475"/>
        <end position="486"/>
    </location>
</feature>
<dbReference type="AlphaFoldDB" id="A0A2T7P4E6"/>
<dbReference type="Proteomes" id="UP000245119">
    <property type="component" value="Linkage Group LG6"/>
</dbReference>
<keyword evidence="4" id="KW-1185">Reference proteome</keyword>